<dbReference type="Proteomes" id="UP000177798">
    <property type="component" value="Chromosome 14"/>
</dbReference>
<dbReference type="PANTHER" id="PTHR10039">
    <property type="entry name" value="AMELOGENIN"/>
    <property type="match status" value="1"/>
</dbReference>
<feature type="domain" description="DUF7791" evidence="3">
    <location>
        <begin position="528"/>
        <end position="651"/>
    </location>
</feature>
<dbReference type="Pfam" id="PF25053">
    <property type="entry name" value="DUF7791"/>
    <property type="match status" value="1"/>
</dbReference>
<dbReference type="EMBL" id="CP017827">
    <property type="protein sequence ID" value="APA15386.1"/>
    <property type="molecule type" value="Genomic_DNA"/>
</dbReference>
<evidence type="ECO:0000313" key="5">
    <source>
        <dbReference type="Proteomes" id="UP000177798"/>
    </source>
</evidence>
<gene>
    <name evidence="4" type="ORF">sscle_14g101560</name>
</gene>
<dbReference type="Gene3D" id="3.40.50.300">
    <property type="entry name" value="P-loop containing nucleotide triphosphate hydrolases"/>
    <property type="match status" value="1"/>
</dbReference>
<evidence type="ECO:0000313" key="4">
    <source>
        <dbReference type="EMBL" id="APA15386.1"/>
    </source>
</evidence>
<sequence>MLDPISTFRLAASILQFVDFASKVITSTAELHHSSSRALANNLELSTIFSDLSAISTDLRARNPHQETRGYSKDELALISLASECEELSDKLLHDLDGLKIKGSHTLWASARQSIRSLWKETYISDMSKRLDSFRSQLLLRLLALLNDRHSAMSAAFMELQHCQGRVETNTGQNLLGLKDDLLAISQDICKHQQNNDRGWNQLSRTIEQGSTLFTERAILKTLRYEGMSRRQSNIIEAHIGTFEWIINPHLTGFIDWLREGGDVYWINGSAGSGKFTLMKYLVGHKVVKNALTDWADTKPLFTGNYYFWGAGNGMEKSQQGLLRSLLYDILGNCPSVLPKLFPDRWVSLNHAGINMDGSWSKAELLDAFNQLTKNQVWPGKFVFFIDGVNEYMGDPSETARLLKAFATSAEVKVIVSSRPWTEIKRFPTPLPGQSLSLQDFTQEHIKHYIRDLITEDPGFSNTQIDERYGNFIDKICDKSGGVFLWVALAVREILKGLTHEDTISELEARLESIPPGLEEFFERILDSIDEFYRPQASQILQMCLAADEPLPLLTFSFLEEEQKNPNYAIAEGINPWTTDHMAKELETLKIRVKARCRDSLQIFETGQWHAGNPGVSFLHRTVEDFFLESRNQTPLPEWINYPYNPRFLLTYVTPIRLCLKQVGRIEISCDAVLVSALVEELDRIASSRYQLCRNLGRLHAKNDNLEEDFVMLYAIIYGIHSFVLQKLLKTPAMVNCLYWYRPLLHYACFELNIHVRVFDSPSVVADNYVSIVRILLEARADPNWIDYQEPLGRNYGGHRSTLWTAFVRNFFRPDHETPRFTSKSTPTVLRVRREVLELFLKYGADPSATVVYGPPDATESVGHCTVSEYLEKTLPDSAECCNLLLEYKRKNESRNLWDGIFKRRFIPSNIFRYISGLGTEVTLLNYVVLNIIIMVLETLQALFTGN</sequence>
<evidence type="ECO:0000259" key="2">
    <source>
        <dbReference type="Pfam" id="PF24883"/>
    </source>
</evidence>
<dbReference type="InterPro" id="IPR027417">
    <property type="entry name" value="P-loop_NTPase"/>
</dbReference>
<dbReference type="SUPFAM" id="SSF52540">
    <property type="entry name" value="P-loop containing nucleoside triphosphate hydrolases"/>
    <property type="match status" value="1"/>
</dbReference>
<accession>A0A1D9QKC5</accession>
<dbReference type="InterPro" id="IPR056693">
    <property type="entry name" value="DUF7791"/>
</dbReference>
<feature type="domain" description="Nephrocystin 3-like N-terminal" evidence="2">
    <location>
        <begin position="241"/>
        <end position="419"/>
    </location>
</feature>
<dbReference type="InterPro" id="IPR056884">
    <property type="entry name" value="NPHP3-like_N"/>
</dbReference>
<evidence type="ECO:0000256" key="1">
    <source>
        <dbReference type="ARBA" id="ARBA00022737"/>
    </source>
</evidence>
<dbReference type="VEuPathDB" id="FungiDB:sscle_14g101560"/>
<dbReference type="OrthoDB" id="341259at2759"/>
<dbReference type="PANTHER" id="PTHR10039:SF5">
    <property type="entry name" value="NACHT DOMAIN-CONTAINING PROTEIN"/>
    <property type="match status" value="1"/>
</dbReference>
<dbReference type="Pfam" id="PF24883">
    <property type="entry name" value="NPHP3_N"/>
    <property type="match status" value="1"/>
</dbReference>
<organism evidence="4 5">
    <name type="scientific">Sclerotinia sclerotiorum (strain ATCC 18683 / 1980 / Ss-1)</name>
    <name type="common">White mold</name>
    <name type="synonym">Whetzelinia sclerotiorum</name>
    <dbReference type="NCBI Taxonomy" id="665079"/>
    <lineage>
        <taxon>Eukaryota</taxon>
        <taxon>Fungi</taxon>
        <taxon>Dikarya</taxon>
        <taxon>Ascomycota</taxon>
        <taxon>Pezizomycotina</taxon>
        <taxon>Leotiomycetes</taxon>
        <taxon>Helotiales</taxon>
        <taxon>Sclerotiniaceae</taxon>
        <taxon>Sclerotinia</taxon>
    </lineage>
</organism>
<reference evidence="5" key="1">
    <citation type="journal article" date="2017" name="Genome Biol. Evol.">
        <title>The complete genome sequence of the phytopathogenic fungus Sclerotinia sclerotiorum reveals insights into the genome architecture of broad host range pathogens.</title>
        <authorList>
            <person name="Derbyshire M."/>
            <person name="Denton-Giles M."/>
            <person name="Hegedus D."/>
            <person name="Seifbarghy S."/>
            <person name="Rollins J."/>
            <person name="van Kan J."/>
            <person name="Seidl M.F."/>
            <person name="Faino L."/>
            <person name="Mbengue M."/>
            <person name="Navaud O."/>
            <person name="Raffaele S."/>
            <person name="Hammond-Kosack K."/>
            <person name="Heard S."/>
            <person name="Oliver R."/>
        </authorList>
    </citation>
    <scope>NUCLEOTIDE SEQUENCE [LARGE SCALE GENOMIC DNA]</scope>
    <source>
        <strain evidence="5">ATCC 18683 / 1980 / Ss-1</strain>
    </source>
</reference>
<dbReference type="AlphaFoldDB" id="A0A1D9QKC5"/>
<evidence type="ECO:0000259" key="3">
    <source>
        <dbReference type="Pfam" id="PF25053"/>
    </source>
</evidence>
<proteinExistence type="predicted"/>
<dbReference type="InterPro" id="IPR036770">
    <property type="entry name" value="Ankyrin_rpt-contain_sf"/>
</dbReference>
<dbReference type="Gene3D" id="1.25.40.20">
    <property type="entry name" value="Ankyrin repeat-containing domain"/>
    <property type="match status" value="1"/>
</dbReference>
<name>A0A1D9QKC5_SCLS1</name>
<evidence type="ECO:0008006" key="6">
    <source>
        <dbReference type="Google" id="ProtNLM"/>
    </source>
</evidence>
<protein>
    <recommendedName>
        <fullName evidence="6">NACHT domain-containing protein</fullName>
    </recommendedName>
</protein>
<keyword evidence="1" id="KW-0677">Repeat</keyword>